<proteinExistence type="predicted"/>
<comment type="caution">
    <text evidence="1">The sequence shown here is derived from an EMBL/GenBank/DDBJ whole genome shotgun (WGS) entry which is preliminary data.</text>
</comment>
<evidence type="ECO:0000313" key="2">
    <source>
        <dbReference type="Proteomes" id="UP000029267"/>
    </source>
</evidence>
<reference evidence="1 2" key="1">
    <citation type="journal article" date="2014" name="Genome Announc.">
        <title>Draft Genome Sequence of Geobacillus icigianus Strain G1w1T Isolated from Hot Springs in the Valley of Geysers, Kamchatka (Russian Federation).</title>
        <authorList>
            <person name="Bryanskaya A.V."/>
            <person name="Rozanov A.S."/>
            <person name="Logacheva M.D."/>
            <person name="Kotenko A.V."/>
            <person name="Peltek S.E."/>
        </authorList>
    </citation>
    <scope>NUCLEOTIDE SEQUENCE [LARGE SCALE GENOMIC DNA]</scope>
    <source>
        <strain evidence="1 2">G1w1</strain>
    </source>
</reference>
<keyword evidence="2" id="KW-1185">Reference proteome</keyword>
<organism evidence="1 2">
    <name type="scientific">Geobacillus icigianus</name>
    <dbReference type="NCBI Taxonomy" id="1430331"/>
    <lineage>
        <taxon>Bacteria</taxon>
        <taxon>Bacillati</taxon>
        <taxon>Bacillota</taxon>
        <taxon>Bacilli</taxon>
        <taxon>Bacillales</taxon>
        <taxon>Anoxybacillaceae</taxon>
        <taxon>Geobacillus</taxon>
    </lineage>
</organism>
<accession>A0ABU6BBX1</accession>
<sequence>MEIRLIPSIPMTRDGIVVEPRRLQPWPNPLRLIDVMHPLFPMNERLPGPLKISRMISLTISLARVWHCEFTGTR</sequence>
<name>A0ABU6BBX1_9BACL</name>
<dbReference type="Proteomes" id="UP000029267">
    <property type="component" value="Unassembled WGS sequence"/>
</dbReference>
<dbReference type="EMBL" id="JPYA02000001">
    <property type="protein sequence ID" value="MEB3749310.1"/>
    <property type="molecule type" value="Genomic_DNA"/>
</dbReference>
<gene>
    <name evidence="1" type="ORF">EP10_000149</name>
</gene>
<evidence type="ECO:0000313" key="1">
    <source>
        <dbReference type="EMBL" id="MEB3749310.1"/>
    </source>
</evidence>
<protein>
    <submittedName>
        <fullName evidence="1">Uncharacterized protein</fullName>
    </submittedName>
</protein>